<dbReference type="Pfam" id="PF00293">
    <property type="entry name" value="NUDIX"/>
    <property type="match status" value="1"/>
</dbReference>
<evidence type="ECO:0000313" key="5">
    <source>
        <dbReference type="EMBL" id="RJQ78720.1"/>
    </source>
</evidence>
<evidence type="ECO:0000256" key="2">
    <source>
        <dbReference type="ARBA" id="ARBA00022801"/>
    </source>
</evidence>
<dbReference type="SUPFAM" id="SSF55811">
    <property type="entry name" value="Nudix"/>
    <property type="match status" value="1"/>
</dbReference>
<evidence type="ECO:0000313" key="6">
    <source>
        <dbReference type="Proteomes" id="UP000285112"/>
    </source>
</evidence>
<dbReference type="InterPro" id="IPR020476">
    <property type="entry name" value="Nudix_hydrolase"/>
</dbReference>
<dbReference type="InterPro" id="IPR015797">
    <property type="entry name" value="NUDIX_hydrolase-like_dom_sf"/>
</dbReference>
<dbReference type="PRINTS" id="PR00502">
    <property type="entry name" value="NUDIXFAMILY"/>
</dbReference>
<dbReference type="PROSITE" id="PS51462">
    <property type="entry name" value="NUDIX"/>
    <property type="match status" value="1"/>
</dbReference>
<dbReference type="OrthoDB" id="954553at2"/>
<keyword evidence="2 3" id="KW-0378">Hydrolase</keyword>
<comment type="similarity">
    <text evidence="1 3">Belongs to the Nudix hydrolase family.</text>
</comment>
<dbReference type="RefSeq" id="WP_120026263.1">
    <property type="nucleotide sequence ID" value="NZ_QZFV01000128.1"/>
</dbReference>
<reference evidence="5 6" key="1">
    <citation type="submission" date="2018-09" db="EMBL/GenBank/DDBJ databases">
        <title>YIM PH 21725 draft genome.</title>
        <authorList>
            <person name="Miao C."/>
        </authorList>
    </citation>
    <scope>NUCLEOTIDE SEQUENCE [LARGE SCALE GENOMIC DNA]</scope>
    <source>
        <strain evidence="6">YIM PH21725</strain>
    </source>
</reference>
<dbReference type="GO" id="GO:0006754">
    <property type="term" value="P:ATP biosynthetic process"/>
    <property type="evidence" value="ECO:0007669"/>
    <property type="project" value="TreeGrafter"/>
</dbReference>
<evidence type="ECO:0000256" key="1">
    <source>
        <dbReference type="ARBA" id="ARBA00005582"/>
    </source>
</evidence>
<proteinExistence type="inferred from homology"/>
<evidence type="ECO:0000256" key="3">
    <source>
        <dbReference type="RuleBase" id="RU003476"/>
    </source>
</evidence>
<dbReference type="PROSITE" id="PS00893">
    <property type="entry name" value="NUDIX_BOX"/>
    <property type="match status" value="1"/>
</dbReference>
<organism evidence="5 6">
    <name type="scientific">Amycolatopsis panacis</name>
    <dbReference type="NCBI Taxonomy" id="2340917"/>
    <lineage>
        <taxon>Bacteria</taxon>
        <taxon>Bacillati</taxon>
        <taxon>Actinomycetota</taxon>
        <taxon>Actinomycetes</taxon>
        <taxon>Pseudonocardiales</taxon>
        <taxon>Pseudonocardiaceae</taxon>
        <taxon>Amycolatopsis</taxon>
    </lineage>
</organism>
<sequence length="157" mass="17433">MAVRRSAGLLLFRRSAGRVEVLLGHMGGPFWAKKDEAAWSLPKGELDEGEEPEAAARREFTEELGLPVPDGPLRPLGEVRQSGKLVAAWALEADLDPDTIVPGTFDLEWPPRSGKVQQFPEVDRVAWFDLDTAREKLVKGQRVFLDRLAEAGQQFAE</sequence>
<gene>
    <name evidence="5" type="ORF">D5S19_27370</name>
</gene>
<dbReference type="GO" id="GO:0006167">
    <property type="term" value="P:AMP biosynthetic process"/>
    <property type="evidence" value="ECO:0007669"/>
    <property type="project" value="TreeGrafter"/>
</dbReference>
<dbReference type="AlphaFoldDB" id="A0A419HQM5"/>
<keyword evidence="6" id="KW-1185">Reference proteome</keyword>
<name>A0A419HQM5_9PSEU</name>
<dbReference type="InterPro" id="IPR000086">
    <property type="entry name" value="NUDIX_hydrolase_dom"/>
</dbReference>
<feature type="domain" description="Nudix hydrolase" evidence="4">
    <location>
        <begin position="2"/>
        <end position="150"/>
    </location>
</feature>
<dbReference type="Proteomes" id="UP000285112">
    <property type="component" value="Unassembled WGS sequence"/>
</dbReference>
<dbReference type="EMBL" id="QZFV01000128">
    <property type="protein sequence ID" value="RJQ78720.1"/>
    <property type="molecule type" value="Genomic_DNA"/>
</dbReference>
<dbReference type="PANTHER" id="PTHR21340">
    <property type="entry name" value="DIADENOSINE 5,5-P1,P4-TETRAPHOSPHATE PYROPHOSPHOHYDROLASE MUTT"/>
    <property type="match status" value="1"/>
</dbReference>
<dbReference type="Gene3D" id="3.90.79.10">
    <property type="entry name" value="Nucleoside Triphosphate Pyrophosphohydrolase"/>
    <property type="match status" value="1"/>
</dbReference>
<dbReference type="CDD" id="cd04662">
    <property type="entry name" value="NUDIX_Hydrolase"/>
    <property type="match status" value="1"/>
</dbReference>
<dbReference type="InterPro" id="IPR020084">
    <property type="entry name" value="NUDIX_hydrolase_CS"/>
</dbReference>
<comment type="caution">
    <text evidence="5">The sequence shown here is derived from an EMBL/GenBank/DDBJ whole genome shotgun (WGS) entry which is preliminary data.</text>
</comment>
<evidence type="ECO:0000259" key="4">
    <source>
        <dbReference type="PROSITE" id="PS51462"/>
    </source>
</evidence>
<dbReference type="PANTHER" id="PTHR21340:SF7">
    <property type="entry name" value="NUDIX HYDROLASE DOMAIN-CONTAINING PROTEIN"/>
    <property type="match status" value="1"/>
</dbReference>
<dbReference type="GO" id="GO:0004081">
    <property type="term" value="F:bis(5'-nucleosyl)-tetraphosphatase (asymmetrical) activity"/>
    <property type="evidence" value="ECO:0007669"/>
    <property type="project" value="TreeGrafter"/>
</dbReference>
<accession>A0A419HQM5</accession>
<protein>
    <submittedName>
        <fullName evidence="5">NUDIX domain-containing protein</fullName>
    </submittedName>
</protein>
<dbReference type="InterPro" id="IPR051325">
    <property type="entry name" value="Nudix_hydrolase_domain"/>
</dbReference>